<evidence type="ECO:0000256" key="1">
    <source>
        <dbReference type="ARBA" id="ARBA00022441"/>
    </source>
</evidence>
<evidence type="ECO:0000256" key="3">
    <source>
        <dbReference type="SAM" id="MobiDB-lite"/>
    </source>
</evidence>
<dbReference type="EMBL" id="JADXDR010000006">
    <property type="protein sequence ID" value="KAI7846245.1"/>
    <property type="molecule type" value="Genomic_DNA"/>
</dbReference>
<dbReference type="InterPro" id="IPR056737">
    <property type="entry name" value="Beta-prop_ATRN-MKLN-like"/>
</dbReference>
<dbReference type="PANTHER" id="PTHR46375:SF3">
    <property type="entry name" value="KELCH REPEAT AND BTB DOMAIN-CONTAINING PROTEIN 13"/>
    <property type="match status" value="1"/>
</dbReference>
<organism evidence="5 6">
    <name type="scientific">Chlorella ohadii</name>
    <dbReference type="NCBI Taxonomy" id="2649997"/>
    <lineage>
        <taxon>Eukaryota</taxon>
        <taxon>Viridiplantae</taxon>
        <taxon>Chlorophyta</taxon>
        <taxon>core chlorophytes</taxon>
        <taxon>Trebouxiophyceae</taxon>
        <taxon>Chlorellales</taxon>
        <taxon>Chlorellaceae</taxon>
        <taxon>Chlorella clade</taxon>
        <taxon>Chlorella</taxon>
    </lineage>
</organism>
<sequence length="362" mass="38685">MLDVLANPRGLDSPTSGRCRAGLPPSGAQRAGRRGHQRRLTAFAQRLGRFPRFICSAVAAGTWGALPPLPVPLGETAAGILINPKNGANWLVVVGEGNGGTFLYNTYTGQWKQGVPRPYAGHHIAAEVINNRLYLFGGLNAGGNKIQIYDLATDSWSFGHDLPYAVGSAATAHIGAYVYLCGGILQSIDDTTDACIRYNTVTNKWEGGIASMPHGVNHAAAGTDGKLMYVAGGRDGRNQVGNGFNYLQIYNPATNSWRLGKALPEGRGGTGKAVVLGRKMYVMGGETRKSGPDGQIKLSGQRTYYRVDVYDLDRNKWTQDANMPAPRHGIFPVADRQGNIFVAGGGEKAGYGQSAVNSYFRP</sequence>
<dbReference type="Proteomes" id="UP001205105">
    <property type="component" value="Unassembled WGS sequence"/>
</dbReference>
<dbReference type="InterPro" id="IPR015915">
    <property type="entry name" value="Kelch-typ_b-propeller"/>
</dbReference>
<accession>A0AAD5H9N3</accession>
<dbReference type="Pfam" id="PF24981">
    <property type="entry name" value="Beta-prop_ATRN-LZTR1"/>
    <property type="match status" value="1"/>
</dbReference>
<dbReference type="InterPro" id="IPR006652">
    <property type="entry name" value="Kelch_1"/>
</dbReference>
<comment type="caution">
    <text evidence="5">The sequence shown here is derived from an EMBL/GenBank/DDBJ whole genome shotgun (WGS) entry which is preliminary data.</text>
</comment>
<keyword evidence="1" id="KW-0880">Kelch repeat</keyword>
<feature type="region of interest" description="Disordered" evidence="3">
    <location>
        <begin position="1"/>
        <end position="36"/>
    </location>
</feature>
<name>A0AAD5H9N3_9CHLO</name>
<evidence type="ECO:0000313" key="5">
    <source>
        <dbReference type="EMBL" id="KAI7846245.1"/>
    </source>
</evidence>
<reference evidence="5" key="1">
    <citation type="submission" date="2020-11" db="EMBL/GenBank/DDBJ databases">
        <title>Chlorella ohadii genome sequencing and assembly.</title>
        <authorList>
            <person name="Murik O."/>
            <person name="Treves H."/>
            <person name="Kedem I."/>
            <person name="Shotland Y."/>
            <person name="Kaplan A."/>
        </authorList>
    </citation>
    <scope>NUCLEOTIDE SEQUENCE</scope>
    <source>
        <strain evidence="5">1</strain>
    </source>
</reference>
<keyword evidence="2" id="KW-0677">Repeat</keyword>
<evidence type="ECO:0000256" key="2">
    <source>
        <dbReference type="ARBA" id="ARBA00022737"/>
    </source>
</evidence>
<evidence type="ECO:0000259" key="4">
    <source>
        <dbReference type="Pfam" id="PF24981"/>
    </source>
</evidence>
<dbReference type="InterPro" id="IPR052392">
    <property type="entry name" value="Kelch-BTB_domain-containing"/>
</dbReference>
<protein>
    <recommendedName>
        <fullName evidence="4">Attractin/MKLN-like beta-propeller domain-containing protein</fullName>
    </recommendedName>
</protein>
<dbReference type="SUPFAM" id="SSF117281">
    <property type="entry name" value="Kelch motif"/>
    <property type="match status" value="1"/>
</dbReference>
<dbReference type="Gene3D" id="2.120.10.80">
    <property type="entry name" value="Kelch-type beta propeller"/>
    <property type="match status" value="2"/>
</dbReference>
<feature type="domain" description="Attractin/MKLN-like beta-propeller" evidence="4">
    <location>
        <begin position="103"/>
        <end position="345"/>
    </location>
</feature>
<keyword evidence="6" id="KW-1185">Reference proteome</keyword>
<dbReference type="PANTHER" id="PTHR46375">
    <property type="entry name" value="KELCH REPEAT AND BTB DOMAIN-CONTAINING PROTEIN 13-RELATED"/>
    <property type="match status" value="1"/>
</dbReference>
<dbReference type="AlphaFoldDB" id="A0AAD5H9N3"/>
<evidence type="ECO:0000313" key="6">
    <source>
        <dbReference type="Proteomes" id="UP001205105"/>
    </source>
</evidence>
<dbReference type="SMART" id="SM00612">
    <property type="entry name" value="Kelch"/>
    <property type="match status" value="4"/>
</dbReference>
<gene>
    <name evidence="5" type="ORF">COHA_000225</name>
</gene>
<proteinExistence type="predicted"/>